<organism evidence="3 4">
    <name type="scientific">Luteipulveratus flavus</name>
    <dbReference type="NCBI Taxonomy" id="3031728"/>
    <lineage>
        <taxon>Bacteria</taxon>
        <taxon>Bacillati</taxon>
        <taxon>Actinomycetota</taxon>
        <taxon>Actinomycetes</taxon>
        <taxon>Micrococcales</taxon>
        <taxon>Dermacoccaceae</taxon>
        <taxon>Luteipulveratus</taxon>
    </lineage>
</organism>
<dbReference type="InterPro" id="IPR052763">
    <property type="entry name" value="DnaJ_C4"/>
</dbReference>
<evidence type="ECO:0000256" key="1">
    <source>
        <dbReference type="SAM" id="Phobius"/>
    </source>
</evidence>
<dbReference type="CDD" id="cd06257">
    <property type="entry name" value="DnaJ"/>
    <property type="match status" value="1"/>
</dbReference>
<feature type="transmembrane region" description="Helical" evidence="1">
    <location>
        <begin position="236"/>
        <end position="255"/>
    </location>
</feature>
<keyword evidence="1" id="KW-1133">Transmembrane helix</keyword>
<feature type="transmembrane region" description="Helical" evidence="1">
    <location>
        <begin position="182"/>
        <end position="200"/>
    </location>
</feature>
<keyword evidence="1" id="KW-0812">Transmembrane</keyword>
<dbReference type="SMART" id="SM00271">
    <property type="entry name" value="DnaJ"/>
    <property type="match status" value="1"/>
</dbReference>
<evidence type="ECO:0000259" key="2">
    <source>
        <dbReference type="PROSITE" id="PS50076"/>
    </source>
</evidence>
<protein>
    <submittedName>
        <fullName evidence="3">J domain-containing protein</fullName>
    </submittedName>
</protein>
<dbReference type="Proteomes" id="UP001528912">
    <property type="component" value="Unassembled WGS sequence"/>
</dbReference>
<evidence type="ECO:0000313" key="3">
    <source>
        <dbReference type="EMBL" id="MDF8265169.1"/>
    </source>
</evidence>
<dbReference type="InterPro" id="IPR001623">
    <property type="entry name" value="DnaJ_domain"/>
</dbReference>
<accession>A0ABT6C8A4</accession>
<name>A0ABT6C8A4_9MICO</name>
<dbReference type="PRINTS" id="PR00625">
    <property type="entry name" value="JDOMAIN"/>
</dbReference>
<dbReference type="SUPFAM" id="SSF46565">
    <property type="entry name" value="Chaperone J-domain"/>
    <property type="match status" value="1"/>
</dbReference>
<keyword evidence="1" id="KW-0472">Membrane</keyword>
<dbReference type="PANTHER" id="PTHR44825">
    <property type="match status" value="1"/>
</dbReference>
<dbReference type="RefSeq" id="WP_277192494.1">
    <property type="nucleotide sequence ID" value="NZ_JAROAV010000032.1"/>
</dbReference>
<gene>
    <name evidence="3" type="ORF">P4R38_13010</name>
</gene>
<dbReference type="PANTHER" id="PTHR44825:SF1">
    <property type="entry name" value="DNAJ HOMOLOG SUBFAMILY C MEMBER 4"/>
    <property type="match status" value="1"/>
</dbReference>
<feature type="transmembrane region" description="Helical" evidence="1">
    <location>
        <begin position="154"/>
        <end position="176"/>
    </location>
</feature>
<feature type="transmembrane region" description="Helical" evidence="1">
    <location>
        <begin position="212"/>
        <end position="230"/>
    </location>
</feature>
<evidence type="ECO:0000313" key="4">
    <source>
        <dbReference type="Proteomes" id="UP001528912"/>
    </source>
</evidence>
<sequence>MTHYDVLGVAPDATESELRQAYRRQMRDAHPDRDGGDVVRTQELHRAWEALGTPGSRRAYDDGLSARAVHADPDPVEESVLPEDDWGEEVGDDAFTARDDVIVDGSPEIVDDWGGHRPQEAAWPQGPPMPTHTWSQPGGAYGAPLPRLGRPRGWALLPLGLLIAYTIGEIVGESILNSDWSSLSSGMFLVPVWVIGYTVARTRALSARITKGYVIFAAVIFKVGVLFLLVDGGWVMTVMASIWVVLYVWTVEAWARQVARNAAR</sequence>
<dbReference type="Pfam" id="PF00226">
    <property type="entry name" value="DnaJ"/>
    <property type="match status" value="1"/>
</dbReference>
<comment type="caution">
    <text evidence="3">The sequence shown here is derived from an EMBL/GenBank/DDBJ whole genome shotgun (WGS) entry which is preliminary data.</text>
</comment>
<proteinExistence type="predicted"/>
<dbReference type="InterPro" id="IPR036869">
    <property type="entry name" value="J_dom_sf"/>
</dbReference>
<dbReference type="Gene3D" id="1.10.287.110">
    <property type="entry name" value="DnaJ domain"/>
    <property type="match status" value="1"/>
</dbReference>
<dbReference type="EMBL" id="JAROAV010000032">
    <property type="protein sequence ID" value="MDF8265169.1"/>
    <property type="molecule type" value="Genomic_DNA"/>
</dbReference>
<reference evidence="3 4" key="1">
    <citation type="submission" date="2023-03" db="EMBL/GenBank/DDBJ databases">
        <title>YIM 133296 draft genome.</title>
        <authorList>
            <person name="Xiong L."/>
        </authorList>
    </citation>
    <scope>NUCLEOTIDE SEQUENCE [LARGE SCALE GENOMIC DNA]</scope>
    <source>
        <strain evidence="3 4">YIM 133296</strain>
    </source>
</reference>
<keyword evidence="4" id="KW-1185">Reference proteome</keyword>
<feature type="domain" description="J" evidence="2">
    <location>
        <begin position="2"/>
        <end position="64"/>
    </location>
</feature>
<dbReference type="PROSITE" id="PS50076">
    <property type="entry name" value="DNAJ_2"/>
    <property type="match status" value="1"/>
</dbReference>